<gene>
    <name evidence="2" type="ORF">Van01_04760</name>
</gene>
<dbReference type="EMBL" id="BOOZ01000002">
    <property type="protein sequence ID" value="GIJ07262.1"/>
    <property type="molecule type" value="Genomic_DNA"/>
</dbReference>
<dbReference type="Pfam" id="PF14206">
    <property type="entry name" value="Cys_rich_CPCC"/>
    <property type="match status" value="1"/>
</dbReference>
<organism evidence="2 3">
    <name type="scientific">Micromonospora andamanensis</name>
    <dbReference type="NCBI Taxonomy" id="1287068"/>
    <lineage>
        <taxon>Bacteria</taxon>
        <taxon>Bacillati</taxon>
        <taxon>Actinomycetota</taxon>
        <taxon>Actinomycetes</taxon>
        <taxon>Micromonosporales</taxon>
        <taxon>Micromonosporaceae</taxon>
        <taxon>Micromonospora</taxon>
    </lineage>
</organism>
<comment type="caution">
    <text evidence="2">The sequence shown here is derived from an EMBL/GenBank/DDBJ whole genome shotgun (WGS) entry which is preliminary data.</text>
</comment>
<sequence length="90" mass="9897">MNRLLWKAVKVDDRWVPAACPCCAYRTGGGTCPVCFWTDDGQADADADVVRGGANGDLSLSHARLNFAVYGACHPRYQELVRTPRPEEMP</sequence>
<accession>A0ABQ4HNN8</accession>
<protein>
    <recommendedName>
        <fullName evidence="1">Cysteine-rich CPCC domain-containing protein</fullName>
    </recommendedName>
</protein>
<name>A0ABQ4HNN8_9ACTN</name>
<dbReference type="InterPro" id="IPR025983">
    <property type="entry name" value="Cys_rich_CPCC"/>
</dbReference>
<dbReference type="Proteomes" id="UP000647017">
    <property type="component" value="Unassembled WGS sequence"/>
</dbReference>
<keyword evidence="3" id="KW-1185">Reference proteome</keyword>
<evidence type="ECO:0000313" key="2">
    <source>
        <dbReference type="EMBL" id="GIJ07262.1"/>
    </source>
</evidence>
<feature type="domain" description="Cysteine-rich CPCC" evidence="1">
    <location>
        <begin position="19"/>
        <end position="88"/>
    </location>
</feature>
<evidence type="ECO:0000313" key="3">
    <source>
        <dbReference type="Proteomes" id="UP000647017"/>
    </source>
</evidence>
<evidence type="ECO:0000259" key="1">
    <source>
        <dbReference type="Pfam" id="PF14206"/>
    </source>
</evidence>
<proteinExistence type="predicted"/>
<reference evidence="2 3" key="1">
    <citation type="submission" date="2021-01" db="EMBL/GenBank/DDBJ databases">
        <title>Whole genome shotgun sequence of Verrucosispora andamanensis NBRC 109075.</title>
        <authorList>
            <person name="Komaki H."/>
            <person name="Tamura T."/>
        </authorList>
    </citation>
    <scope>NUCLEOTIDE SEQUENCE [LARGE SCALE GENOMIC DNA]</scope>
    <source>
        <strain evidence="2 3">NBRC 109075</strain>
    </source>
</reference>